<organism evidence="1">
    <name type="scientific">Siphoviridae sp. cttKr9</name>
    <dbReference type="NCBI Taxonomy" id="2825706"/>
    <lineage>
        <taxon>Viruses</taxon>
        <taxon>Duplodnaviria</taxon>
        <taxon>Heunggongvirae</taxon>
        <taxon>Uroviricota</taxon>
        <taxon>Caudoviricetes</taxon>
    </lineage>
</organism>
<protein>
    <submittedName>
        <fullName evidence="1">Uncharacterized protein</fullName>
    </submittedName>
</protein>
<reference evidence="1" key="1">
    <citation type="journal article" date="2021" name="Proc. Natl. Acad. Sci. U.S.A.">
        <title>A Catalog of Tens of Thousands of Viruses from Human Metagenomes Reveals Hidden Associations with Chronic Diseases.</title>
        <authorList>
            <person name="Tisza M.J."/>
            <person name="Buck C.B."/>
        </authorList>
    </citation>
    <scope>NUCLEOTIDE SEQUENCE</scope>
    <source>
        <strain evidence="1">CttKr9</strain>
    </source>
</reference>
<dbReference type="EMBL" id="BK016191">
    <property type="protein sequence ID" value="DAG01355.1"/>
    <property type="molecule type" value="Genomic_DNA"/>
</dbReference>
<evidence type="ECO:0000313" key="1">
    <source>
        <dbReference type="EMBL" id="DAG01355.1"/>
    </source>
</evidence>
<name>A0A8S5V422_9CAUD</name>
<accession>A0A8S5V422</accession>
<proteinExistence type="predicted"/>
<sequence length="76" mass="9119">MTVKEKQDYERIFLEVWDNNLLEKGLLIEMCQLLELDKKKEDGDGFTLFFYKTTNGRTFVIEYDEIQGALEIYEEK</sequence>